<dbReference type="SUPFAM" id="SSF52374">
    <property type="entry name" value="Nucleotidylyl transferase"/>
    <property type="match status" value="1"/>
</dbReference>
<dbReference type="InterPro" id="IPR004526">
    <property type="entry name" value="Glu-tRNA-synth_arc/euk"/>
</dbReference>
<dbReference type="InterPro" id="IPR020056">
    <property type="entry name" value="Rbsml_bL25/Gln-tRNA_synth_N"/>
</dbReference>
<keyword evidence="7 10" id="KW-0648">Protein biosynthesis</keyword>
<dbReference type="SUPFAM" id="SSF50715">
    <property type="entry name" value="Ribosomal protein L25-like"/>
    <property type="match status" value="1"/>
</dbReference>
<dbReference type="InterPro" id="IPR049437">
    <property type="entry name" value="tRNA-synt_1c_C2"/>
</dbReference>
<sequence>MDVKQVAFRWALKNAVEYGGKASVNAVMSKVLATDPALKTMVAEVKRIVEQVVEEVNSLPVEKQSSLLAEMFPDFEPKAVVSAKTLPKLPFAVHGKVVTRLPPEPSGHMHLGHAIAGLINEYYARMYDGKLWLRFEDTNPRKAELVFYESFRKGYRWLGIRWDYEKNNSDDMEVYYDYAQKLIEKGCLYACFCKPDEMHRQRETMTCCAHRENYTEASLKVWERALEGSYREGDVSFRLKGFIDSQNTALRDPVLFRVVNHPHPLHGMRYHLWPTYDFAAAVQDALCGVTHVLRSSEFAFRDELQNLIRAHLGLPNPVYVEFARFEFRGAPTSKRIIRELIAKGLVTGWDDPRLSTIEAVRRRGLLPETLREFTLTYAGVSLAKKEYDWTLIHSINRKLIDKQARRFFFVKNPVKLLLKNFQGASVDLPYHPSQNLGSRTLKVSDTVYISDEDAAGLKKGDVLRCKLLANVRILDVSPGLVIGEAFGKEPVQGVKIIQWVPEDCERVKVLRYGELLKEDGSFNSESLQEVYGLGEKSIESVKVDEVVQFERFGFCRRDLPSELTFIYCHE</sequence>
<dbReference type="HAMAP" id="MF_02076">
    <property type="entry name" value="Glu_tRNA_synth_type2"/>
    <property type="match status" value="1"/>
</dbReference>
<dbReference type="GO" id="GO:0043604">
    <property type="term" value="P:amide biosynthetic process"/>
    <property type="evidence" value="ECO:0007669"/>
    <property type="project" value="TreeGrafter"/>
</dbReference>
<evidence type="ECO:0000259" key="11">
    <source>
        <dbReference type="Pfam" id="PF00749"/>
    </source>
</evidence>
<dbReference type="Gene3D" id="3.40.50.620">
    <property type="entry name" value="HUPs"/>
    <property type="match status" value="1"/>
</dbReference>
<dbReference type="EMBL" id="DRWN01000013">
    <property type="protein sequence ID" value="HHK67815.1"/>
    <property type="molecule type" value="Genomic_DNA"/>
</dbReference>
<feature type="short sequence motif" description="'HIGH' region" evidence="10">
    <location>
        <begin position="103"/>
        <end position="113"/>
    </location>
</feature>
<dbReference type="Pfam" id="PF00749">
    <property type="entry name" value="tRNA-synt_1c"/>
    <property type="match status" value="1"/>
</dbReference>
<evidence type="ECO:0000256" key="3">
    <source>
        <dbReference type="ARBA" id="ARBA00022490"/>
    </source>
</evidence>
<feature type="domain" description="Glutamyl/glutaminyl-tRNA synthetase class Ib anti-codon binding" evidence="12">
    <location>
        <begin position="404"/>
        <end position="476"/>
    </location>
</feature>
<dbReference type="Pfam" id="PF20974">
    <property type="entry name" value="tRNA-synt_1c_C2"/>
    <property type="match status" value="1"/>
</dbReference>
<dbReference type="InterPro" id="IPR014729">
    <property type="entry name" value="Rossmann-like_a/b/a_fold"/>
</dbReference>
<dbReference type="NCBIfam" id="NF003169">
    <property type="entry name" value="PRK04156.1"/>
    <property type="match status" value="1"/>
</dbReference>
<dbReference type="GO" id="GO:0006424">
    <property type="term" value="P:glutamyl-tRNA aminoacylation"/>
    <property type="evidence" value="ECO:0007669"/>
    <property type="project" value="UniProtKB-UniRule"/>
</dbReference>
<evidence type="ECO:0000256" key="7">
    <source>
        <dbReference type="ARBA" id="ARBA00022917"/>
    </source>
</evidence>
<keyword evidence="8 10" id="KW-0030">Aminoacyl-tRNA synthetase</keyword>
<dbReference type="PROSITE" id="PS00178">
    <property type="entry name" value="AA_TRNA_LIGASE_I"/>
    <property type="match status" value="1"/>
</dbReference>
<dbReference type="GO" id="GO:0032991">
    <property type="term" value="C:protein-containing complex"/>
    <property type="evidence" value="ECO:0007669"/>
    <property type="project" value="UniProtKB-ARBA"/>
</dbReference>
<keyword evidence="6 10" id="KW-0067">ATP-binding</keyword>
<gene>
    <name evidence="10" type="primary">gltX</name>
    <name evidence="14" type="ORF">ENM11_01485</name>
</gene>
<feature type="domain" description="tRNA synthetases class I (E and Q) anti-codon binding" evidence="13">
    <location>
        <begin position="496"/>
        <end position="558"/>
    </location>
</feature>
<dbReference type="GO" id="GO:0005829">
    <property type="term" value="C:cytosol"/>
    <property type="evidence" value="ECO:0007669"/>
    <property type="project" value="TreeGrafter"/>
</dbReference>
<dbReference type="NCBIfam" id="TIGR00463">
    <property type="entry name" value="gltX_arch"/>
    <property type="match status" value="1"/>
</dbReference>
<dbReference type="InterPro" id="IPR011035">
    <property type="entry name" value="Ribosomal_bL25/Gln-tRNA_synth"/>
</dbReference>
<keyword evidence="3 10" id="KW-0963">Cytoplasm</keyword>
<keyword evidence="5 10" id="KW-0547">Nucleotide-binding</keyword>
<comment type="similarity">
    <text evidence="2 10">Belongs to the class-I aminoacyl-tRNA synthetase family. Glutamate--tRNA ligase type 2 subfamily.</text>
</comment>
<evidence type="ECO:0000256" key="8">
    <source>
        <dbReference type="ARBA" id="ARBA00023146"/>
    </source>
</evidence>
<dbReference type="InterPro" id="IPR020058">
    <property type="entry name" value="Glu/Gln-tRNA-synth_Ib_cat-dom"/>
</dbReference>
<evidence type="ECO:0000256" key="10">
    <source>
        <dbReference type="HAMAP-Rule" id="MF_02076"/>
    </source>
</evidence>
<comment type="function">
    <text evidence="10">Catalyzes the attachment of glutamate to tRNA(Glu) in a two-step reaction: glutamate is first activated by ATP to form Glu-AMP and then transferred to the acceptor end of tRNA(Glu).</text>
</comment>
<dbReference type="PANTHER" id="PTHR43097:SF5">
    <property type="entry name" value="GLUTAMATE--TRNA LIGASE"/>
    <property type="match status" value="1"/>
</dbReference>
<proteinExistence type="inferred from homology"/>
<reference evidence="14" key="1">
    <citation type="journal article" date="2020" name="mSystems">
        <title>Genome- and Community-Level Interaction Insights into Carbon Utilization and Element Cycling Functions of Hydrothermarchaeota in Hydrothermal Sediment.</title>
        <authorList>
            <person name="Zhou Z."/>
            <person name="Liu Y."/>
            <person name="Xu W."/>
            <person name="Pan J."/>
            <person name="Luo Z.H."/>
            <person name="Li M."/>
        </authorList>
    </citation>
    <scope>NUCLEOTIDE SEQUENCE [LARGE SCALE GENOMIC DNA]</scope>
    <source>
        <strain evidence="14">SpSt-1056</strain>
    </source>
</reference>
<comment type="catalytic activity">
    <reaction evidence="9 10">
        <text>tRNA(Glu) + L-glutamate + ATP = L-glutamyl-tRNA(Glu) + AMP + diphosphate</text>
        <dbReference type="Rhea" id="RHEA:23540"/>
        <dbReference type="Rhea" id="RHEA-COMP:9663"/>
        <dbReference type="Rhea" id="RHEA-COMP:9680"/>
        <dbReference type="ChEBI" id="CHEBI:29985"/>
        <dbReference type="ChEBI" id="CHEBI:30616"/>
        <dbReference type="ChEBI" id="CHEBI:33019"/>
        <dbReference type="ChEBI" id="CHEBI:78442"/>
        <dbReference type="ChEBI" id="CHEBI:78520"/>
        <dbReference type="ChEBI" id="CHEBI:456215"/>
        <dbReference type="EC" id="6.1.1.17"/>
    </reaction>
</comment>
<evidence type="ECO:0000256" key="2">
    <source>
        <dbReference type="ARBA" id="ARBA00008927"/>
    </source>
</evidence>
<dbReference type="AlphaFoldDB" id="A0A7C5QMF1"/>
<evidence type="ECO:0000256" key="1">
    <source>
        <dbReference type="ARBA" id="ARBA00004496"/>
    </source>
</evidence>
<evidence type="ECO:0000256" key="5">
    <source>
        <dbReference type="ARBA" id="ARBA00022741"/>
    </source>
</evidence>
<dbReference type="Gene3D" id="2.40.240.10">
    <property type="entry name" value="Ribosomal Protein L25, Chain P"/>
    <property type="match status" value="1"/>
</dbReference>
<dbReference type="GO" id="GO:0005524">
    <property type="term" value="F:ATP binding"/>
    <property type="evidence" value="ECO:0007669"/>
    <property type="project" value="UniProtKB-UniRule"/>
</dbReference>
<feature type="domain" description="Glutamyl/glutaminyl-tRNA synthetase class Ib catalytic" evidence="11">
    <location>
        <begin position="96"/>
        <end position="400"/>
    </location>
</feature>
<dbReference type="PRINTS" id="PR00987">
    <property type="entry name" value="TRNASYNTHGLU"/>
</dbReference>
<protein>
    <recommendedName>
        <fullName evidence="10">Glutamate--tRNA ligase</fullName>
        <ecNumber evidence="10">6.1.1.17</ecNumber>
    </recommendedName>
    <alternativeName>
        <fullName evidence="10">Glutamyl-tRNA synthetase</fullName>
        <shortName evidence="10">GluRS</shortName>
    </alternativeName>
</protein>
<dbReference type="InterPro" id="IPR001412">
    <property type="entry name" value="aa-tRNA-synth_I_CS"/>
</dbReference>
<dbReference type="PANTHER" id="PTHR43097">
    <property type="entry name" value="GLUTAMINE-TRNA LIGASE"/>
    <property type="match status" value="1"/>
</dbReference>
<accession>A0A7C5QMF1</accession>
<organism evidence="14">
    <name type="scientific">Caldiarchaeum subterraneum</name>
    <dbReference type="NCBI Taxonomy" id="311458"/>
    <lineage>
        <taxon>Archaea</taxon>
        <taxon>Nitrososphaerota</taxon>
        <taxon>Candidatus Caldarchaeales</taxon>
        <taxon>Candidatus Caldarchaeaceae</taxon>
        <taxon>Candidatus Caldarchaeum</taxon>
    </lineage>
</organism>
<evidence type="ECO:0000256" key="4">
    <source>
        <dbReference type="ARBA" id="ARBA00022598"/>
    </source>
</evidence>
<evidence type="ECO:0000259" key="12">
    <source>
        <dbReference type="Pfam" id="PF03950"/>
    </source>
</evidence>
<dbReference type="InterPro" id="IPR000924">
    <property type="entry name" value="Glu/Gln-tRNA-synth"/>
</dbReference>
<comment type="caution">
    <text evidence="14">The sequence shown here is derived from an EMBL/GenBank/DDBJ whole genome shotgun (WGS) entry which is preliminary data.</text>
</comment>
<comment type="subcellular location">
    <subcellularLocation>
        <location evidence="1 10">Cytoplasm</location>
    </subcellularLocation>
</comment>
<dbReference type="GO" id="GO:0004818">
    <property type="term" value="F:glutamate-tRNA ligase activity"/>
    <property type="evidence" value="ECO:0007669"/>
    <property type="project" value="UniProtKB-UniRule"/>
</dbReference>
<dbReference type="Pfam" id="PF03950">
    <property type="entry name" value="tRNA-synt_1c_C"/>
    <property type="match status" value="1"/>
</dbReference>
<evidence type="ECO:0000256" key="6">
    <source>
        <dbReference type="ARBA" id="ARBA00022840"/>
    </source>
</evidence>
<dbReference type="InterPro" id="IPR020059">
    <property type="entry name" value="Glu/Gln-tRNA-synth_Ib_codon-bd"/>
</dbReference>
<dbReference type="EC" id="6.1.1.17" evidence="10"/>
<evidence type="ECO:0000256" key="9">
    <source>
        <dbReference type="ARBA" id="ARBA00048351"/>
    </source>
</evidence>
<name>A0A7C5QMF1_CALS0</name>
<dbReference type="Gene3D" id="2.40.240.100">
    <property type="match status" value="1"/>
</dbReference>
<keyword evidence="4 10" id="KW-0436">Ligase</keyword>
<evidence type="ECO:0000259" key="13">
    <source>
        <dbReference type="Pfam" id="PF20974"/>
    </source>
</evidence>
<dbReference type="InterPro" id="IPR050132">
    <property type="entry name" value="Gln/Glu-tRNA_Ligase"/>
</dbReference>
<evidence type="ECO:0000313" key="14">
    <source>
        <dbReference type="EMBL" id="HHK67815.1"/>
    </source>
</evidence>